<evidence type="ECO:0000313" key="3">
    <source>
        <dbReference type="EMBL" id="KAH9292461.1"/>
    </source>
</evidence>
<proteinExistence type="predicted"/>
<organism evidence="3 4">
    <name type="scientific">Taxus chinensis</name>
    <name type="common">Chinese yew</name>
    <name type="synonym">Taxus wallichiana var. chinensis</name>
    <dbReference type="NCBI Taxonomy" id="29808"/>
    <lineage>
        <taxon>Eukaryota</taxon>
        <taxon>Viridiplantae</taxon>
        <taxon>Streptophyta</taxon>
        <taxon>Embryophyta</taxon>
        <taxon>Tracheophyta</taxon>
        <taxon>Spermatophyta</taxon>
        <taxon>Pinopsida</taxon>
        <taxon>Pinidae</taxon>
        <taxon>Conifers II</taxon>
        <taxon>Cupressales</taxon>
        <taxon>Taxaceae</taxon>
        <taxon>Taxus</taxon>
    </lineage>
</organism>
<keyword evidence="1" id="KW-0862">Zinc</keyword>
<dbReference type="GO" id="GO:0008270">
    <property type="term" value="F:zinc ion binding"/>
    <property type="evidence" value="ECO:0007669"/>
    <property type="project" value="UniProtKB-KW"/>
</dbReference>
<dbReference type="PROSITE" id="PS50966">
    <property type="entry name" value="ZF_SWIM"/>
    <property type="match status" value="1"/>
</dbReference>
<dbReference type="Proteomes" id="UP000824469">
    <property type="component" value="Unassembled WGS sequence"/>
</dbReference>
<evidence type="ECO:0000259" key="2">
    <source>
        <dbReference type="PROSITE" id="PS50966"/>
    </source>
</evidence>
<keyword evidence="1" id="KW-0863">Zinc-finger</keyword>
<gene>
    <name evidence="3" type="ORF">KI387_042346</name>
</gene>
<dbReference type="PANTHER" id="PTHR33977:SF1">
    <property type="entry name" value="ZINC ION BINDING PROTEIN"/>
    <property type="match status" value="1"/>
</dbReference>
<keyword evidence="1" id="KW-0479">Metal-binding</keyword>
<name>A0AA38C105_TAXCH</name>
<reference evidence="3 4" key="1">
    <citation type="journal article" date="2021" name="Nat. Plants">
        <title>The Taxus genome provides insights into paclitaxel biosynthesis.</title>
        <authorList>
            <person name="Xiong X."/>
            <person name="Gou J."/>
            <person name="Liao Q."/>
            <person name="Li Y."/>
            <person name="Zhou Q."/>
            <person name="Bi G."/>
            <person name="Li C."/>
            <person name="Du R."/>
            <person name="Wang X."/>
            <person name="Sun T."/>
            <person name="Guo L."/>
            <person name="Liang H."/>
            <person name="Lu P."/>
            <person name="Wu Y."/>
            <person name="Zhang Z."/>
            <person name="Ro D.K."/>
            <person name="Shang Y."/>
            <person name="Huang S."/>
            <person name="Yan J."/>
        </authorList>
    </citation>
    <scope>NUCLEOTIDE SEQUENCE [LARGE SCALE GENOMIC DNA]</scope>
    <source>
        <strain evidence="3">Ta-2019</strain>
    </source>
</reference>
<feature type="non-terminal residue" evidence="3">
    <location>
        <position position="1"/>
    </location>
</feature>
<sequence>MGSKWKSLLSLPVHNPPPGEFSSKELDWSEVEYNLCSEKDIVAWIQRDRIDDFLRGECKRPGYPTTFHIQDSTYNHEPYDLQKFRIDRSLQYIMPQDEAHYDISKVPKVGQNSRPGRKHLRRGCQCHFSIRVLMKLQDRALITYNKMDHRDHEGKIFHGQETDDFRGSRCSLAPHISGALKDWVESLLLLGLTPELVHKKHRHMVHEKLTLFNGQTERDDFLSKDDIRNIEGKMKEAEYKFELNDADSVRTFATKNPEKFMLYTILAFDNMHNGLPVAWVLMSRATVPDLTLWMRKLVVSAHCHMLEWKPNAFMVDDAHAEIVAIREVFQCEVYLCSWHVRRAWLKNLIAKVKDVETRQAMFTSLGEIMHKSPTEEAKIHDANMFIEKYAAQESFITYWKDQWAHRIDGDVKFSEFDLDVAWVKSQSKEEKYYKVYNADHSFALCECMWAAQGHVCKHILKVADLRKRMGMELSFKRNVSFSSTNHASTHDEANNNFVDLINDNVGYDYANDNVGNTSVNQNVVGDVNNPNDPQIVKIRKLLDTTLLSLPVQRRSLNFLEKVVEDACNKFRAQSIFNNGVVSHPHAQPFERVKDNYGTSLKRTIDFVENMAIRRRAPPTNEHFEFPPRRKGRSKHVTFQEDLDRVAIR</sequence>
<evidence type="ECO:0000256" key="1">
    <source>
        <dbReference type="PROSITE-ProRule" id="PRU00325"/>
    </source>
</evidence>
<feature type="domain" description="SWIM-type" evidence="2">
    <location>
        <begin position="433"/>
        <end position="467"/>
    </location>
</feature>
<dbReference type="EMBL" id="JAHRHJ020003132">
    <property type="protein sequence ID" value="KAH9292461.1"/>
    <property type="molecule type" value="Genomic_DNA"/>
</dbReference>
<comment type="caution">
    <text evidence="3">The sequence shown here is derived from an EMBL/GenBank/DDBJ whole genome shotgun (WGS) entry which is preliminary data.</text>
</comment>
<dbReference type="PANTHER" id="PTHR33977">
    <property type="entry name" value="ZINC ION BINDING PROTEIN"/>
    <property type="match status" value="1"/>
</dbReference>
<accession>A0AA38C105</accession>
<protein>
    <recommendedName>
        <fullName evidence="2">SWIM-type domain-containing protein</fullName>
    </recommendedName>
</protein>
<dbReference type="AlphaFoldDB" id="A0AA38C105"/>
<dbReference type="InterPro" id="IPR007527">
    <property type="entry name" value="Znf_SWIM"/>
</dbReference>
<evidence type="ECO:0000313" key="4">
    <source>
        <dbReference type="Proteomes" id="UP000824469"/>
    </source>
</evidence>
<keyword evidence="4" id="KW-1185">Reference proteome</keyword>
<dbReference type="OMA" id="IMNDCES"/>